<protein>
    <recommendedName>
        <fullName evidence="8">Amino acid transporter transmembrane domain-containing protein</fullName>
    </recommendedName>
</protein>
<feature type="transmembrane region" description="Helical" evidence="7">
    <location>
        <begin position="195"/>
        <end position="218"/>
    </location>
</feature>
<feature type="transmembrane region" description="Helical" evidence="7">
    <location>
        <begin position="329"/>
        <end position="348"/>
    </location>
</feature>
<accession>A0A8T2V4E5</accession>
<keyword evidence="2" id="KW-0813">Transport</keyword>
<reference evidence="9" key="1">
    <citation type="submission" date="2021-08" db="EMBL/GenBank/DDBJ databases">
        <title>WGS assembly of Ceratopteris richardii.</title>
        <authorList>
            <person name="Marchant D.B."/>
            <person name="Chen G."/>
            <person name="Jenkins J."/>
            <person name="Shu S."/>
            <person name="Leebens-Mack J."/>
            <person name="Grimwood J."/>
            <person name="Schmutz J."/>
            <person name="Soltis P."/>
            <person name="Soltis D."/>
            <person name="Chen Z.-H."/>
        </authorList>
    </citation>
    <scope>NUCLEOTIDE SEQUENCE</scope>
    <source>
        <strain evidence="9">Whitten #5841</strain>
        <tissue evidence="9">Leaf</tissue>
    </source>
</reference>
<evidence type="ECO:0000256" key="2">
    <source>
        <dbReference type="ARBA" id="ARBA00022448"/>
    </source>
</evidence>
<dbReference type="Proteomes" id="UP000825935">
    <property type="component" value="Chromosome 3"/>
</dbReference>
<feature type="transmembrane region" description="Helical" evidence="7">
    <location>
        <begin position="44"/>
        <end position="65"/>
    </location>
</feature>
<dbReference type="OMA" id="CHININP"/>
<feature type="transmembrane region" description="Helical" evidence="7">
    <location>
        <begin position="391"/>
        <end position="411"/>
    </location>
</feature>
<keyword evidence="3 7" id="KW-0812">Transmembrane</keyword>
<evidence type="ECO:0000313" key="10">
    <source>
        <dbReference type="Proteomes" id="UP000825935"/>
    </source>
</evidence>
<dbReference type="GO" id="GO:0006865">
    <property type="term" value="P:amino acid transport"/>
    <property type="evidence" value="ECO:0007669"/>
    <property type="project" value="UniProtKB-KW"/>
</dbReference>
<keyword evidence="6 7" id="KW-0472">Membrane</keyword>
<feature type="transmembrane region" description="Helical" evidence="7">
    <location>
        <begin position="170"/>
        <end position="189"/>
    </location>
</feature>
<sequence length="488" mass="53376">MDESDSAPLVRGARAFETSCHGEGNSSLCHSDDDDGRPKRTGTVLTAAAHIITAVIGSGVLSLPWSMAQLGWIAGPIVLFTFAIVTYYMSLLLADCYRSPDIVTGKRNYTYMQAVKANLGGIQVWFCGVVQYASLIGTSIGYTLTASISMVAILRSDCLRRTGKPSSCHISNNPSMILFGAVQIILSQIPDFNKLWWLSIVAAIMSFSYSIIGLGVCLGKLFDGCHFHGTYGGVVAIGNTTETQKAWLICQALGNVAFAYSYSMILIEIQDTLKSPPPENKSMRKATSVGIGVTTIFYMLSGCVGYAAFGNDAPGNILMGFESYGPYWLIDFANACVVVHLVGAYQVFSQPVYACVEEFVYEGSSGSGFIYKEFVLSLPMDWTYRFNIFQLLWRSAFVVACTLVAMLLPFFNDILGILGALGFWPLTVYYPVEMFIAQMQVRKWTKEWLTLQVVSATCLLISVAAAIGSIEGVIQDLKVYKPFKTILR</sequence>
<evidence type="ECO:0000256" key="4">
    <source>
        <dbReference type="ARBA" id="ARBA00022970"/>
    </source>
</evidence>
<evidence type="ECO:0000313" key="9">
    <source>
        <dbReference type="EMBL" id="KAH7442282.1"/>
    </source>
</evidence>
<comment type="caution">
    <text evidence="9">The sequence shown here is derived from an EMBL/GenBank/DDBJ whole genome shotgun (WGS) entry which is preliminary data.</text>
</comment>
<feature type="transmembrane region" description="Helical" evidence="7">
    <location>
        <begin position="71"/>
        <end position="94"/>
    </location>
</feature>
<feature type="transmembrane region" description="Helical" evidence="7">
    <location>
        <begin position="140"/>
        <end position="158"/>
    </location>
</feature>
<evidence type="ECO:0000256" key="3">
    <source>
        <dbReference type="ARBA" id="ARBA00022692"/>
    </source>
</evidence>
<name>A0A8T2V4E5_CERRI</name>
<evidence type="ECO:0000256" key="6">
    <source>
        <dbReference type="ARBA" id="ARBA00023136"/>
    </source>
</evidence>
<dbReference type="OrthoDB" id="40134at2759"/>
<feature type="transmembrane region" description="Helical" evidence="7">
    <location>
        <begin position="448"/>
        <end position="470"/>
    </location>
</feature>
<evidence type="ECO:0000256" key="5">
    <source>
        <dbReference type="ARBA" id="ARBA00022989"/>
    </source>
</evidence>
<feature type="transmembrane region" description="Helical" evidence="7">
    <location>
        <begin position="289"/>
        <end position="309"/>
    </location>
</feature>
<dbReference type="PANTHER" id="PTHR48017">
    <property type="entry name" value="OS05G0424000 PROTEIN-RELATED"/>
    <property type="match status" value="1"/>
</dbReference>
<evidence type="ECO:0000256" key="7">
    <source>
        <dbReference type="SAM" id="Phobius"/>
    </source>
</evidence>
<keyword evidence="10" id="KW-1185">Reference proteome</keyword>
<organism evidence="9 10">
    <name type="scientific">Ceratopteris richardii</name>
    <name type="common">Triangle waterfern</name>
    <dbReference type="NCBI Taxonomy" id="49495"/>
    <lineage>
        <taxon>Eukaryota</taxon>
        <taxon>Viridiplantae</taxon>
        <taxon>Streptophyta</taxon>
        <taxon>Embryophyta</taxon>
        <taxon>Tracheophyta</taxon>
        <taxon>Polypodiopsida</taxon>
        <taxon>Polypodiidae</taxon>
        <taxon>Polypodiales</taxon>
        <taxon>Pteridineae</taxon>
        <taxon>Pteridaceae</taxon>
        <taxon>Parkerioideae</taxon>
        <taxon>Ceratopteris</taxon>
    </lineage>
</organism>
<dbReference type="Pfam" id="PF01490">
    <property type="entry name" value="Aa_trans"/>
    <property type="match status" value="1"/>
</dbReference>
<dbReference type="GO" id="GO:0016020">
    <property type="term" value="C:membrane"/>
    <property type="evidence" value="ECO:0007669"/>
    <property type="project" value="UniProtKB-SubCell"/>
</dbReference>
<feature type="transmembrane region" description="Helical" evidence="7">
    <location>
        <begin position="417"/>
        <end position="436"/>
    </location>
</feature>
<dbReference type="AlphaFoldDB" id="A0A8T2V4E5"/>
<dbReference type="EMBL" id="CM035408">
    <property type="protein sequence ID" value="KAH7442282.1"/>
    <property type="molecule type" value="Genomic_DNA"/>
</dbReference>
<evidence type="ECO:0000259" key="8">
    <source>
        <dbReference type="Pfam" id="PF01490"/>
    </source>
</evidence>
<dbReference type="InterPro" id="IPR013057">
    <property type="entry name" value="AA_transpt_TM"/>
</dbReference>
<keyword evidence="5 7" id="KW-1133">Transmembrane helix</keyword>
<evidence type="ECO:0000256" key="1">
    <source>
        <dbReference type="ARBA" id="ARBA00004370"/>
    </source>
</evidence>
<proteinExistence type="predicted"/>
<gene>
    <name evidence="9" type="ORF">KP509_03G080300</name>
</gene>
<comment type="subcellular location">
    <subcellularLocation>
        <location evidence="1">Membrane</location>
    </subcellularLocation>
</comment>
<feature type="domain" description="Amino acid transporter transmembrane" evidence="8">
    <location>
        <begin position="40"/>
        <end position="474"/>
    </location>
</feature>
<keyword evidence="4" id="KW-0029">Amino-acid transport</keyword>